<reference evidence="1 2" key="1">
    <citation type="journal article" date="2018" name="Front. Plant Sci.">
        <title>Red Clover (Trifolium pratense) and Zigzag Clover (T. medium) - A Picture of Genomic Similarities and Differences.</title>
        <authorList>
            <person name="Dluhosova J."/>
            <person name="Istvanek J."/>
            <person name="Nedelnik J."/>
            <person name="Repkova J."/>
        </authorList>
    </citation>
    <scope>NUCLEOTIDE SEQUENCE [LARGE SCALE GENOMIC DNA]</scope>
    <source>
        <strain evidence="2">cv. 10/8</strain>
        <tissue evidence="1">Leaf</tissue>
    </source>
</reference>
<organism evidence="1 2">
    <name type="scientific">Trifolium medium</name>
    <dbReference type="NCBI Taxonomy" id="97028"/>
    <lineage>
        <taxon>Eukaryota</taxon>
        <taxon>Viridiplantae</taxon>
        <taxon>Streptophyta</taxon>
        <taxon>Embryophyta</taxon>
        <taxon>Tracheophyta</taxon>
        <taxon>Spermatophyta</taxon>
        <taxon>Magnoliopsida</taxon>
        <taxon>eudicotyledons</taxon>
        <taxon>Gunneridae</taxon>
        <taxon>Pentapetalae</taxon>
        <taxon>rosids</taxon>
        <taxon>fabids</taxon>
        <taxon>Fabales</taxon>
        <taxon>Fabaceae</taxon>
        <taxon>Papilionoideae</taxon>
        <taxon>50 kb inversion clade</taxon>
        <taxon>NPAAA clade</taxon>
        <taxon>Hologalegina</taxon>
        <taxon>IRL clade</taxon>
        <taxon>Trifolieae</taxon>
        <taxon>Trifolium</taxon>
    </lineage>
</organism>
<proteinExistence type="predicted"/>
<accession>A0A392NCR3</accession>
<protein>
    <submittedName>
        <fullName evidence="1">Uncharacterized protein</fullName>
    </submittedName>
</protein>
<dbReference type="PANTHER" id="PTHR47604">
    <property type="entry name" value="ADENYLYL CYCLASE"/>
    <property type="match status" value="1"/>
</dbReference>
<name>A0A392NCR3_9FABA</name>
<dbReference type="Proteomes" id="UP000265520">
    <property type="component" value="Unassembled WGS sequence"/>
</dbReference>
<comment type="caution">
    <text evidence="1">The sequence shown here is derived from an EMBL/GenBank/DDBJ whole genome shotgun (WGS) entry which is preliminary data.</text>
</comment>
<keyword evidence="2" id="KW-1185">Reference proteome</keyword>
<dbReference type="EMBL" id="LXQA010034594">
    <property type="protein sequence ID" value="MCH97301.1"/>
    <property type="molecule type" value="Genomic_DNA"/>
</dbReference>
<evidence type="ECO:0000313" key="1">
    <source>
        <dbReference type="EMBL" id="MCH97301.1"/>
    </source>
</evidence>
<dbReference type="PANTHER" id="PTHR47604:SF1">
    <property type="entry name" value="ADENYLYL CYCLASE"/>
    <property type="match status" value="1"/>
</dbReference>
<dbReference type="AlphaFoldDB" id="A0A392NCR3"/>
<sequence>MQAVSYVGGISRLLRSPIFLSLHRQISGLAQRNYSSDADNVEATPTEAVEDLYDKMLEYVKKALWKHTVYGLAPSVASAHHTLVLLHRLML</sequence>
<evidence type="ECO:0000313" key="2">
    <source>
        <dbReference type="Proteomes" id="UP000265520"/>
    </source>
</evidence>